<keyword evidence="2" id="KW-1185">Reference proteome</keyword>
<sequence length="125" mass="12263">MAGAGRFLGWALLAVAASVTLGSALVSRDAWATAYSPTLLDQAPGGSTTVSGYGVHTVHNSTGTTQRLMGLTPDFNTVVGGSSSCAVGSALAPGGECTLNLVASCAVTIGQMQSGTPSAAKAWGC</sequence>
<evidence type="ECO:0000313" key="1">
    <source>
        <dbReference type="EMBL" id="EER59739.1"/>
    </source>
</evidence>
<comment type="caution">
    <text evidence="1">The sequence shown here is derived from an EMBL/GenBank/DDBJ whole genome shotgun (WGS) entry which is preliminary data.</text>
</comment>
<reference evidence="1 2" key="1">
    <citation type="submission" date="2009-05" db="EMBL/GenBank/DDBJ databases">
        <title>The draft genome of Acidovorax delafieldii 2AN.</title>
        <authorList>
            <consortium name="US DOE Joint Genome Institute (JGI-PGF)"/>
            <person name="Lucas S."/>
            <person name="Copeland A."/>
            <person name="Lapidus A."/>
            <person name="Glavina del Rio T."/>
            <person name="Tice H."/>
            <person name="Bruce D."/>
            <person name="Goodwin L."/>
            <person name="Pitluck S."/>
            <person name="Larimer F."/>
            <person name="Land M.L."/>
            <person name="Hauser L."/>
            <person name="Shelobolina E.S."/>
            <person name="Picardal F."/>
            <person name="Roden E."/>
            <person name="Emerson D."/>
        </authorList>
    </citation>
    <scope>NUCLEOTIDE SEQUENCE [LARGE SCALE GENOMIC DNA]</scope>
    <source>
        <strain evidence="1 2">2AN</strain>
    </source>
</reference>
<accession>C5T701</accession>
<dbReference type="Proteomes" id="UP000003856">
    <property type="component" value="Unassembled WGS sequence"/>
</dbReference>
<dbReference type="AlphaFoldDB" id="C5T701"/>
<protein>
    <submittedName>
        <fullName evidence="1">Uncharacterized protein</fullName>
    </submittedName>
</protein>
<organism evidence="1 2">
    <name type="scientific">Acidovorax delafieldii 2AN</name>
    <dbReference type="NCBI Taxonomy" id="573060"/>
    <lineage>
        <taxon>Bacteria</taxon>
        <taxon>Pseudomonadati</taxon>
        <taxon>Pseudomonadota</taxon>
        <taxon>Betaproteobacteria</taxon>
        <taxon>Burkholderiales</taxon>
        <taxon>Comamonadaceae</taxon>
        <taxon>Acidovorax</taxon>
    </lineage>
</organism>
<name>C5T701_ACIDE</name>
<evidence type="ECO:0000313" key="2">
    <source>
        <dbReference type="Proteomes" id="UP000003856"/>
    </source>
</evidence>
<dbReference type="EMBL" id="ACQT01000100">
    <property type="protein sequence ID" value="EER59739.1"/>
    <property type="molecule type" value="Genomic_DNA"/>
</dbReference>
<proteinExistence type="predicted"/>
<dbReference type="PATRIC" id="fig|573060.9.peg.2386"/>
<gene>
    <name evidence="1" type="ORF">AcdelDRAFT_2681</name>
</gene>